<evidence type="ECO:0000313" key="3">
    <source>
        <dbReference type="Proteomes" id="UP000215914"/>
    </source>
</evidence>
<comment type="caution">
    <text evidence="2">The sequence shown here is derived from an EMBL/GenBank/DDBJ whole genome shotgun (WGS) entry which is preliminary data.</text>
</comment>
<feature type="chain" id="PRO_5039950865" description="Secreted protein" evidence="1">
    <location>
        <begin position="24"/>
        <end position="77"/>
    </location>
</feature>
<name>A0A9K3DMJ8_HELAN</name>
<accession>A0A9K3DMJ8</accession>
<evidence type="ECO:0000313" key="2">
    <source>
        <dbReference type="EMBL" id="KAF5756998.1"/>
    </source>
</evidence>
<organism evidence="2 3">
    <name type="scientific">Helianthus annuus</name>
    <name type="common">Common sunflower</name>
    <dbReference type="NCBI Taxonomy" id="4232"/>
    <lineage>
        <taxon>Eukaryota</taxon>
        <taxon>Viridiplantae</taxon>
        <taxon>Streptophyta</taxon>
        <taxon>Embryophyta</taxon>
        <taxon>Tracheophyta</taxon>
        <taxon>Spermatophyta</taxon>
        <taxon>Magnoliopsida</taxon>
        <taxon>eudicotyledons</taxon>
        <taxon>Gunneridae</taxon>
        <taxon>Pentapetalae</taxon>
        <taxon>asterids</taxon>
        <taxon>campanulids</taxon>
        <taxon>Asterales</taxon>
        <taxon>Asteraceae</taxon>
        <taxon>Asteroideae</taxon>
        <taxon>Heliantheae alliance</taxon>
        <taxon>Heliantheae</taxon>
        <taxon>Helianthus</taxon>
    </lineage>
</organism>
<proteinExistence type="predicted"/>
<dbReference type="Proteomes" id="UP000215914">
    <property type="component" value="Unassembled WGS sequence"/>
</dbReference>
<dbReference type="Gramene" id="mRNA:HanXRQr2_Chr17g0821471">
    <property type="protein sequence ID" value="mRNA:HanXRQr2_Chr17g0821471"/>
    <property type="gene ID" value="HanXRQr2_Chr17g0821471"/>
</dbReference>
<protein>
    <recommendedName>
        <fullName evidence="4">Secreted protein</fullName>
    </recommendedName>
</protein>
<dbReference type="AlphaFoldDB" id="A0A9K3DMJ8"/>
<dbReference type="EMBL" id="MNCJ02000332">
    <property type="protein sequence ID" value="KAF5756998.1"/>
    <property type="molecule type" value="Genomic_DNA"/>
</dbReference>
<feature type="signal peptide" evidence="1">
    <location>
        <begin position="1"/>
        <end position="23"/>
    </location>
</feature>
<keyword evidence="1" id="KW-0732">Signal</keyword>
<reference evidence="2" key="2">
    <citation type="submission" date="2020-06" db="EMBL/GenBank/DDBJ databases">
        <title>Helianthus annuus Genome sequencing and assembly Release 2.</title>
        <authorList>
            <person name="Gouzy J."/>
            <person name="Langlade N."/>
            <person name="Munos S."/>
        </authorList>
    </citation>
    <scope>NUCLEOTIDE SEQUENCE</scope>
    <source>
        <tissue evidence="2">Leaves</tissue>
    </source>
</reference>
<sequence length="77" mass="8316">MFGGGFTSSGVTVLLVVLRLSSSFRLSLLHMKHAITTETVMHGIAKAKAMILNTPEGCGAANPRLEKHFVLFVLLFT</sequence>
<evidence type="ECO:0008006" key="4">
    <source>
        <dbReference type="Google" id="ProtNLM"/>
    </source>
</evidence>
<reference evidence="2" key="1">
    <citation type="journal article" date="2017" name="Nature">
        <title>The sunflower genome provides insights into oil metabolism, flowering and Asterid evolution.</title>
        <authorList>
            <person name="Badouin H."/>
            <person name="Gouzy J."/>
            <person name="Grassa C.J."/>
            <person name="Murat F."/>
            <person name="Staton S.E."/>
            <person name="Cottret L."/>
            <person name="Lelandais-Briere C."/>
            <person name="Owens G.L."/>
            <person name="Carrere S."/>
            <person name="Mayjonade B."/>
            <person name="Legrand L."/>
            <person name="Gill N."/>
            <person name="Kane N.C."/>
            <person name="Bowers J.E."/>
            <person name="Hubner S."/>
            <person name="Bellec A."/>
            <person name="Berard A."/>
            <person name="Berges H."/>
            <person name="Blanchet N."/>
            <person name="Boniface M.C."/>
            <person name="Brunel D."/>
            <person name="Catrice O."/>
            <person name="Chaidir N."/>
            <person name="Claudel C."/>
            <person name="Donnadieu C."/>
            <person name="Faraut T."/>
            <person name="Fievet G."/>
            <person name="Helmstetter N."/>
            <person name="King M."/>
            <person name="Knapp S.J."/>
            <person name="Lai Z."/>
            <person name="Le Paslier M.C."/>
            <person name="Lippi Y."/>
            <person name="Lorenzon L."/>
            <person name="Mandel J.R."/>
            <person name="Marage G."/>
            <person name="Marchand G."/>
            <person name="Marquand E."/>
            <person name="Bret-Mestries E."/>
            <person name="Morien E."/>
            <person name="Nambeesan S."/>
            <person name="Nguyen T."/>
            <person name="Pegot-Espagnet P."/>
            <person name="Pouilly N."/>
            <person name="Raftis F."/>
            <person name="Sallet E."/>
            <person name="Schiex T."/>
            <person name="Thomas J."/>
            <person name="Vandecasteele C."/>
            <person name="Vares D."/>
            <person name="Vear F."/>
            <person name="Vautrin S."/>
            <person name="Crespi M."/>
            <person name="Mangin B."/>
            <person name="Burke J.M."/>
            <person name="Salse J."/>
            <person name="Munos S."/>
            <person name="Vincourt P."/>
            <person name="Rieseberg L.H."/>
            <person name="Langlade N.B."/>
        </authorList>
    </citation>
    <scope>NUCLEOTIDE SEQUENCE</scope>
    <source>
        <tissue evidence="2">Leaves</tissue>
    </source>
</reference>
<gene>
    <name evidence="2" type="ORF">HanXRQr2_Chr17g0821471</name>
</gene>
<evidence type="ECO:0000256" key="1">
    <source>
        <dbReference type="SAM" id="SignalP"/>
    </source>
</evidence>
<keyword evidence="3" id="KW-1185">Reference proteome</keyword>